<evidence type="ECO:0000256" key="1">
    <source>
        <dbReference type="ARBA" id="ARBA00022729"/>
    </source>
</evidence>
<dbReference type="GO" id="GO:0050808">
    <property type="term" value="P:synapse organization"/>
    <property type="evidence" value="ECO:0007669"/>
    <property type="project" value="TreeGrafter"/>
</dbReference>
<reference evidence="5 6" key="2">
    <citation type="submission" date="2018-11" db="EMBL/GenBank/DDBJ databases">
        <authorList>
            <consortium name="Pathogen Informatics"/>
        </authorList>
    </citation>
    <scope>NUCLEOTIDE SEQUENCE [LARGE SCALE GENOMIC DNA]</scope>
</reference>
<dbReference type="SMART" id="SM00408">
    <property type="entry name" value="IGc2"/>
    <property type="match status" value="2"/>
</dbReference>
<evidence type="ECO:0000259" key="4">
    <source>
        <dbReference type="PROSITE" id="PS50835"/>
    </source>
</evidence>
<dbReference type="GO" id="GO:0030424">
    <property type="term" value="C:axon"/>
    <property type="evidence" value="ECO:0007669"/>
    <property type="project" value="TreeGrafter"/>
</dbReference>
<dbReference type="SMART" id="SM00409">
    <property type="entry name" value="IG"/>
    <property type="match status" value="1"/>
</dbReference>
<dbReference type="Gene3D" id="2.60.40.10">
    <property type="entry name" value="Immunoglobulins"/>
    <property type="match status" value="2"/>
</dbReference>
<dbReference type="GO" id="GO:0008046">
    <property type="term" value="F:axon guidance receptor activity"/>
    <property type="evidence" value="ECO:0007669"/>
    <property type="project" value="TreeGrafter"/>
</dbReference>
<dbReference type="InterPro" id="IPR003598">
    <property type="entry name" value="Ig_sub2"/>
</dbReference>
<dbReference type="OrthoDB" id="5985519at2759"/>
<dbReference type="EMBL" id="UYRR01002156">
    <property type="protein sequence ID" value="VDK19324.1"/>
    <property type="molecule type" value="Genomic_DNA"/>
</dbReference>
<dbReference type="InterPro" id="IPR036179">
    <property type="entry name" value="Ig-like_dom_sf"/>
</dbReference>
<name>A0A0M3J344_ANISI</name>
<accession>A0A0M3J344</accession>
<dbReference type="SUPFAM" id="SSF48726">
    <property type="entry name" value="Immunoglobulin"/>
    <property type="match status" value="2"/>
</dbReference>
<dbReference type="PANTHER" id="PTHR45080">
    <property type="entry name" value="CONTACTIN 5"/>
    <property type="match status" value="1"/>
</dbReference>
<sequence>MSLKSTSLCQVDFRVANNAYNNRQVFSCCPVVKVAFAPPKVGNDEELEVTVGKGITMNCDVEQEGPQSTITWLFNGSENLPPNAQVVLHGRRLYVDETSLLNQGLYQCRVRNTAGESIKNFKLRVIAPPEFVEKEYMDNIQITTGIALTLTCYVNGNPQPTIRWLRDGRDIHDKSAAFSDSNQKLIIQHTTNANHRYSHRIEDN</sequence>
<dbReference type="GO" id="GO:0043025">
    <property type="term" value="C:neuronal cell body"/>
    <property type="evidence" value="ECO:0007669"/>
    <property type="project" value="TreeGrafter"/>
</dbReference>
<feature type="domain" description="Ig-like" evidence="4">
    <location>
        <begin position="30"/>
        <end position="119"/>
    </location>
</feature>
<evidence type="ECO:0000256" key="3">
    <source>
        <dbReference type="ARBA" id="ARBA00023319"/>
    </source>
</evidence>
<keyword evidence="1" id="KW-0732">Signal</keyword>
<dbReference type="Pfam" id="PF13927">
    <property type="entry name" value="Ig_3"/>
    <property type="match status" value="2"/>
</dbReference>
<dbReference type="PANTHER" id="PTHR45080:SF8">
    <property type="entry name" value="IG-LIKE DOMAIN-CONTAINING PROTEIN"/>
    <property type="match status" value="1"/>
</dbReference>
<organism evidence="7">
    <name type="scientific">Anisakis simplex</name>
    <name type="common">Herring worm</name>
    <dbReference type="NCBI Taxonomy" id="6269"/>
    <lineage>
        <taxon>Eukaryota</taxon>
        <taxon>Metazoa</taxon>
        <taxon>Ecdysozoa</taxon>
        <taxon>Nematoda</taxon>
        <taxon>Chromadorea</taxon>
        <taxon>Rhabditida</taxon>
        <taxon>Spirurina</taxon>
        <taxon>Ascaridomorpha</taxon>
        <taxon>Ascaridoidea</taxon>
        <taxon>Anisakidae</taxon>
        <taxon>Anisakis</taxon>
        <taxon>Anisakis simplex complex</taxon>
    </lineage>
</organism>
<evidence type="ECO:0000256" key="2">
    <source>
        <dbReference type="ARBA" id="ARBA00023157"/>
    </source>
</evidence>
<reference evidence="7" key="1">
    <citation type="submission" date="2017-02" db="UniProtKB">
        <authorList>
            <consortium name="WormBaseParasite"/>
        </authorList>
    </citation>
    <scope>IDENTIFICATION</scope>
</reference>
<proteinExistence type="predicted"/>
<dbReference type="InterPro" id="IPR050958">
    <property type="entry name" value="Cell_Adh-Cytoskel_Orgn"/>
</dbReference>
<evidence type="ECO:0000313" key="6">
    <source>
        <dbReference type="Proteomes" id="UP000267096"/>
    </source>
</evidence>
<dbReference type="AlphaFoldDB" id="A0A0M3J344"/>
<feature type="domain" description="Ig-like" evidence="4">
    <location>
        <begin position="129"/>
        <end position="204"/>
    </location>
</feature>
<keyword evidence="3" id="KW-0393">Immunoglobulin domain</keyword>
<dbReference type="Proteomes" id="UP000267096">
    <property type="component" value="Unassembled WGS sequence"/>
</dbReference>
<dbReference type="InterPro" id="IPR013783">
    <property type="entry name" value="Ig-like_fold"/>
</dbReference>
<gene>
    <name evidence="5" type="ORF">ASIM_LOCUS1827</name>
</gene>
<dbReference type="GO" id="GO:0007156">
    <property type="term" value="P:homophilic cell adhesion via plasma membrane adhesion molecules"/>
    <property type="evidence" value="ECO:0007669"/>
    <property type="project" value="TreeGrafter"/>
</dbReference>
<evidence type="ECO:0000313" key="7">
    <source>
        <dbReference type="WBParaSite" id="ASIM_0000195601-mRNA-1"/>
    </source>
</evidence>
<protein>
    <submittedName>
        <fullName evidence="7">Ig-like domain-containing protein</fullName>
    </submittedName>
</protein>
<dbReference type="WBParaSite" id="ASIM_0000195601-mRNA-1">
    <property type="protein sequence ID" value="ASIM_0000195601-mRNA-1"/>
    <property type="gene ID" value="ASIM_0000195601"/>
</dbReference>
<keyword evidence="6" id="KW-1185">Reference proteome</keyword>
<evidence type="ECO:0000313" key="5">
    <source>
        <dbReference type="EMBL" id="VDK19324.1"/>
    </source>
</evidence>
<dbReference type="InterPro" id="IPR007110">
    <property type="entry name" value="Ig-like_dom"/>
</dbReference>
<dbReference type="InterPro" id="IPR003599">
    <property type="entry name" value="Ig_sub"/>
</dbReference>
<dbReference type="PROSITE" id="PS50835">
    <property type="entry name" value="IG_LIKE"/>
    <property type="match status" value="2"/>
</dbReference>
<dbReference type="GO" id="GO:0005886">
    <property type="term" value="C:plasma membrane"/>
    <property type="evidence" value="ECO:0007669"/>
    <property type="project" value="TreeGrafter"/>
</dbReference>
<keyword evidence="2" id="KW-1015">Disulfide bond</keyword>